<sequence length="128" mass="14524">MPEIENILSLIGKSETKVYFTPHLIPMNRGILCTTYAKTKKKSSCKEIIAIYNEFYSKEPFVRVKKDDKLPKTKDVANTNFCEIAIRVVDERVIILSSIDNLIKGAAGQAVQNMNIMYGFKETLGLLY</sequence>
<dbReference type="InterPro" id="IPR058924">
    <property type="entry name" value="AGPR_dimerisation_dom"/>
</dbReference>
<evidence type="ECO:0000313" key="2">
    <source>
        <dbReference type="EMBL" id="KHE92933.1"/>
    </source>
</evidence>
<dbReference type="PANTHER" id="PTHR32338:SF10">
    <property type="entry name" value="N-ACETYL-GAMMA-GLUTAMYL-PHOSPHATE REDUCTASE, CHLOROPLASTIC-RELATED"/>
    <property type="match status" value="1"/>
</dbReference>
<dbReference type="SUPFAM" id="SSF55347">
    <property type="entry name" value="Glyceraldehyde-3-phosphate dehydrogenase-like, C-terminal domain"/>
    <property type="match status" value="1"/>
</dbReference>
<reference evidence="2 3" key="1">
    <citation type="submission" date="2014-10" db="EMBL/GenBank/DDBJ databases">
        <title>Draft genome of anammox bacterium scalindua brodae, obtained using differential coverage binning of sequence data from two enrichment reactors.</title>
        <authorList>
            <person name="Speth D.R."/>
            <person name="Russ L."/>
            <person name="Kartal B."/>
            <person name="Op den Camp H.J."/>
            <person name="Dutilh B.E."/>
            <person name="Jetten M.S."/>
        </authorList>
    </citation>
    <scope>NUCLEOTIDE SEQUENCE [LARGE SCALE GENOMIC DNA]</scope>
    <source>
        <strain evidence="2">RU1</strain>
    </source>
</reference>
<dbReference type="Proteomes" id="UP000030652">
    <property type="component" value="Unassembled WGS sequence"/>
</dbReference>
<dbReference type="PATRIC" id="fig|237368.3.peg.1441"/>
<proteinExistence type="predicted"/>
<dbReference type="eggNOG" id="COG0002">
    <property type="taxonomic scope" value="Bacteria"/>
</dbReference>
<organism evidence="2 3">
    <name type="scientific">Candidatus Scalindua brodae</name>
    <dbReference type="NCBI Taxonomy" id="237368"/>
    <lineage>
        <taxon>Bacteria</taxon>
        <taxon>Pseudomonadati</taxon>
        <taxon>Planctomycetota</taxon>
        <taxon>Candidatus Brocadiia</taxon>
        <taxon>Candidatus Brocadiales</taxon>
        <taxon>Candidatus Scalinduaceae</taxon>
        <taxon>Candidatus Scalindua</taxon>
    </lineage>
</organism>
<dbReference type="Gene3D" id="3.30.360.10">
    <property type="entry name" value="Dihydrodipicolinate Reductase, domain 2"/>
    <property type="match status" value="1"/>
</dbReference>
<dbReference type="PANTHER" id="PTHR32338">
    <property type="entry name" value="N-ACETYL-GAMMA-GLUTAMYL-PHOSPHATE REDUCTASE, CHLOROPLASTIC-RELATED-RELATED"/>
    <property type="match status" value="1"/>
</dbReference>
<dbReference type="Pfam" id="PF22698">
    <property type="entry name" value="Semialdhyde_dhC_1"/>
    <property type="match status" value="1"/>
</dbReference>
<protein>
    <submittedName>
        <fullName evidence="2">N-acetyl-gamma-glutamyl-phosphate reductase</fullName>
    </submittedName>
</protein>
<gene>
    <name evidence="2" type="ORF">SCABRO_01322</name>
</gene>
<comment type="caution">
    <text evidence="2">The sequence shown here is derived from an EMBL/GenBank/DDBJ whole genome shotgun (WGS) entry which is preliminary data.</text>
</comment>
<name>A0A0B0EP97_9BACT</name>
<evidence type="ECO:0000313" key="3">
    <source>
        <dbReference type="Proteomes" id="UP000030652"/>
    </source>
</evidence>
<dbReference type="InterPro" id="IPR050085">
    <property type="entry name" value="AGPR"/>
</dbReference>
<dbReference type="AlphaFoldDB" id="A0A0B0EP97"/>
<feature type="domain" description="N-acetyl-gamma-glutamyl-phosphate reductase dimerisation" evidence="1">
    <location>
        <begin position="1"/>
        <end position="101"/>
    </location>
</feature>
<accession>A0A0B0EP97</accession>
<dbReference type="EMBL" id="JRYO01000085">
    <property type="protein sequence ID" value="KHE92933.1"/>
    <property type="molecule type" value="Genomic_DNA"/>
</dbReference>
<evidence type="ECO:0000259" key="1">
    <source>
        <dbReference type="Pfam" id="PF22698"/>
    </source>
</evidence>